<evidence type="ECO:0000256" key="1">
    <source>
        <dbReference type="SAM" id="MobiDB-lite"/>
    </source>
</evidence>
<dbReference type="EMBL" id="ONZP01000028">
    <property type="protein sequence ID" value="SPJ71083.1"/>
    <property type="molecule type" value="Genomic_DNA"/>
</dbReference>
<comment type="caution">
    <text evidence="3">The sequence shown here is derived from an EMBL/GenBank/DDBJ whole genome shotgun (WGS) entry which is preliminary data.</text>
</comment>
<dbReference type="Proteomes" id="UP001187734">
    <property type="component" value="Unassembled WGS sequence"/>
</dbReference>
<dbReference type="AlphaFoldDB" id="A0AAE8SCT8"/>
<feature type="compositionally biased region" description="Basic and acidic residues" evidence="1">
    <location>
        <begin position="243"/>
        <end position="286"/>
    </location>
</feature>
<feature type="region of interest" description="Disordered" evidence="1">
    <location>
        <begin position="24"/>
        <end position="68"/>
    </location>
</feature>
<evidence type="ECO:0000256" key="2">
    <source>
        <dbReference type="SAM" id="SignalP"/>
    </source>
</evidence>
<organism evidence="3 4">
    <name type="scientific">Fusarium torulosum</name>
    <dbReference type="NCBI Taxonomy" id="33205"/>
    <lineage>
        <taxon>Eukaryota</taxon>
        <taxon>Fungi</taxon>
        <taxon>Dikarya</taxon>
        <taxon>Ascomycota</taxon>
        <taxon>Pezizomycotina</taxon>
        <taxon>Sordariomycetes</taxon>
        <taxon>Hypocreomycetidae</taxon>
        <taxon>Hypocreales</taxon>
        <taxon>Nectriaceae</taxon>
        <taxon>Fusarium</taxon>
    </lineage>
</organism>
<feature type="chain" id="PRO_5042213478" evidence="2">
    <location>
        <begin position="20"/>
        <end position="358"/>
    </location>
</feature>
<gene>
    <name evidence="3" type="ORF">FTOL_00811</name>
</gene>
<name>A0AAE8SCT8_9HYPO</name>
<keyword evidence="4" id="KW-1185">Reference proteome</keyword>
<sequence>MKLHQVTAVLAFIATGAIASPAGIADKDYNNAPEKNGNDYLPKKGREKHDGDEDYPSKGYGGKGYGDKGKKFEWDIERCDSCPYSPKSWPEPKGSYGKGYKRTCPEDKKKCQKYVYDYSKATYSGSVSQYLKCSEGDNYKVAATIGSCGGYSKEQCLNVVYEDWDKYSDKIAFLGLYTYKKEGIENKKYLNFNKYCKKNECHVPVEKVPGYPKFKDNVWVGIDAGQCREPKSKWGGYGGKKGGKGDEEEKYGSNKGGKGDKEDDYESKKGHKDDDKDEHGSKNGKGDDEENYGSNKGYKGDDKDDYKPKKSGKGDYDDEDKKHESRGLGFSGRDKVKFIELDIEAKFSKKCAEFCCCA</sequence>
<reference evidence="3" key="1">
    <citation type="submission" date="2018-03" db="EMBL/GenBank/DDBJ databases">
        <authorList>
            <person name="Guldener U."/>
        </authorList>
    </citation>
    <scope>NUCLEOTIDE SEQUENCE</scope>
</reference>
<evidence type="ECO:0000313" key="3">
    <source>
        <dbReference type="EMBL" id="SPJ71083.1"/>
    </source>
</evidence>
<evidence type="ECO:0000313" key="4">
    <source>
        <dbReference type="Proteomes" id="UP001187734"/>
    </source>
</evidence>
<keyword evidence="2" id="KW-0732">Signal</keyword>
<feature type="region of interest" description="Disordered" evidence="1">
    <location>
        <begin position="233"/>
        <end position="329"/>
    </location>
</feature>
<accession>A0AAE8SCT8</accession>
<protein>
    <submittedName>
        <fullName evidence="3">Uncharacterized protein</fullName>
    </submittedName>
</protein>
<feature type="compositionally biased region" description="Basic and acidic residues" evidence="1">
    <location>
        <begin position="298"/>
        <end position="329"/>
    </location>
</feature>
<feature type="compositionally biased region" description="Basic and acidic residues" evidence="1">
    <location>
        <begin position="41"/>
        <end position="51"/>
    </location>
</feature>
<proteinExistence type="predicted"/>
<feature type="signal peptide" evidence="2">
    <location>
        <begin position="1"/>
        <end position="19"/>
    </location>
</feature>